<dbReference type="EMBL" id="JBHDLJ010000001">
    <property type="protein sequence ID" value="MFB0832968.1"/>
    <property type="molecule type" value="Genomic_DNA"/>
</dbReference>
<gene>
    <name evidence="2" type="ORF">ACETWP_00015</name>
</gene>
<evidence type="ECO:0000256" key="1">
    <source>
        <dbReference type="SAM" id="Phobius"/>
    </source>
</evidence>
<comment type="caution">
    <text evidence="2">The sequence shown here is derived from an EMBL/GenBank/DDBJ whole genome shotgun (WGS) entry which is preliminary data.</text>
</comment>
<accession>A0ABV4UHP1</accession>
<reference evidence="2 3" key="1">
    <citation type="submission" date="2024-09" db="EMBL/GenBank/DDBJ databases">
        <authorList>
            <person name="Salinas-Garcia M.A."/>
            <person name="Prieme A."/>
        </authorList>
    </citation>
    <scope>NUCLEOTIDE SEQUENCE [LARGE SCALE GENOMIC DNA]</scope>
    <source>
        <strain evidence="2 3">DSM 21081</strain>
    </source>
</reference>
<evidence type="ECO:0008006" key="4">
    <source>
        <dbReference type="Google" id="ProtNLM"/>
    </source>
</evidence>
<dbReference type="Proteomes" id="UP001575652">
    <property type="component" value="Unassembled WGS sequence"/>
</dbReference>
<organism evidence="2 3">
    <name type="scientific">Arthrobacter halodurans</name>
    <dbReference type="NCBI Taxonomy" id="516699"/>
    <lineage>
        <taxon>Bacteria</taxon>
        <taxon>Bacillati</taxon>
        <taxon>Actinomycetota</taxon>
        <taxon>Actinomycetes</taxon>
        <taxon>Micrococcales</taxon>
        <taxon>Micrococcaceae</taxon>
        <taxon>Arthrobacter</taxon>
    </lineage>
</organism>
<dbReference type="RefSeq" id="WP_373970143.1">
    <property type="nucleotide sequence ID" value="NZ_JBHDLJ010000001.1"/>
</dbReference>
<sequence>MNPLLPNAWEWTLTGVGVLACLLLVAALIDVARSSARPRTVVLASVMLVVLPVVGPAVWFLVRILRSREDLSAEAPDGRTAREG</sequence>
<proteinExistence type="predicted"/>
<keyword evidence="1" id="KW-0472">Membrane</keyword>
<name>A0ABV4UHP1_9MICC</name>
<evidence type="ECO:0000313" key="2">
    <source>
        <dbReference type="EMBL" id="MFB0832968.1"/>
    </source>
</evidence>
<evidence type="ECO:0000313" key="3">
    <source>
        <dbReference type="Proteomes" id="UP001575652"/>
    </source>
</evidence>
<feature type="transmembrane region" description="Helical" evidence="1">
    <location>
        <begin position="12"/>
        <end position="29"/>
    </location>
</feature>
<protein>
    <recommendedName>
        <fullName evidence="4">Phospholipase_D-nuclease N-terminal</fullName>
    </recommendedName>
</protein>
<feature type="transmembrane region" description="Helical" evidence="1">
    <location>
        <begin position="41"/>
        <end position="62"/>
    </location>
</feature>
<keyword evidence="1" id="KW-1133">Transmembrane helix</keyword>
<keyword evidence="3" id="KW-1185">Reference proteome</keyword>
<keyword evidence="1" id="KW-0812">Transmembrane</keyword>